<comment type="caution">
    <text evidence="3">The sequence shown here is derived from an EMBL/GenBank/DDBJ whole genome shotgun (WGS) entry which is preliminary data.</text>
</comment>
<dbReference type="Pfam" id="PF02779">
    <property type="entry name" value="Transket_pyr"/>
    <property type="match status" value="1"/>
</dbReference>
<name>A0ABQ6HRC2_9MICO</name>
<dbReference type="InterPro" id="IPR009014">
    <property type="entry name" value="Transketo_C/PFOR_II"/>
</dbReference>
<gene>
    <name evidence="3" type="ORF">GCM10025862_29280</name>
</gene>
<evidence type="ECO:0000259" key="1">
    <source>
        <dbReference type="Pfam" id="PF02779"/>
    </source>
</evidence>
<dbReference type="PANTHER" id="PTHR43825:SF1">
    <property type="entry name" value="TRANSKETOLASE-LIKE PYRIMIDINE-BINDING DOMAIN-CONTAINING PROTEIN"/>
    <property type="match status" value="1"/>
</dbReference>
<dbReference type="PANTHER" id="PTHR43825">
    <property type="entry name" value="PYRUVATE DEHYDROGENASE E1 COMPONENT"/>
    <property type="match status" value="1"/>
</dbReference>
<dbReference type="Gene3D" id="3.40.50.970">
    <property type="match status" value="1"/>
</dbReference>
<protein>
    <recommendedName>
        <fullName evidence="5">Transketolase</fullName>
    </recommendedName>
</protein>
<dbReference type="InterPro" id="IPR051157">
    <property type="entry name" value="PDH/Transketolase"/>
</dbReference>
<evidence type="ECO:0000259" key="2">
    <source>
        <dbReference type="Pfam" id="PF02780"/>
    </source>
</evidence>
<dbReference type="InterPro" id="IPR029061">
    <property type="entry name" value="THDP-binding"/>
</dbReference>
<dbReference type="InterPro" id="IPR005475">
    <property type="entry name" value="Transketolase-like_Pyr-bd"/>
</dbReference>
<sequence length="223" mass="23803">MIHTFSAFLVERAFEQIKLDLAHQGVGGVLVSSGGSYDMASVGRTHQSPGDVALMSTIPGITIHAPSTAEEVDVTLRLALPDTGLHYVRVTGLRNTLSHKAGPTLHVVRRGGGPTLLALGHVLDATLAAADGLDATVLYTTQVLPLDEETLRGNVGQDVVVVEPWHEGTSAHAVSAALADRPHRLLSMGTRHEEVRHYGSPREHAEAHGLTGPRLAERIRAWL</sequence>
<dbReference type="Gene3D" id="3.40.50.920">
    <property type="match status" value="1"/>
</dbReference>
<dbReference type="Proteomes" id="UP001157109">
    <property type="component" value="Unassembled WGS sequence"/>
</dbReference>
<dbReference type="RefSeq" id="WP_241441252.1">
    <property type="nucleotide sequence ID" value="NZ_BSUJ01000001.1"/>
</dbReference>
<dbReference type="InterPro" id="IPR033248">
    <property type="entry name" value="Transketolase_C"/>
</dbReference>
<dbReference type="Pfam" id="PF02780">
    <property type="entry name" value="Transketolase_C"/>
    <property type="match status" value="1"/>
</dbReference>
<dbReference type="EMBL" id="BSUJ01000001">
    <property type="protein sequence ID" value="GMA20907.1"/>
    <property type="molecule type" value="Genomic_DNA"/>
</dbReference>
<organism evidence="3 4">
    <name type="scientific">Arsenicicoccus piscis</name>
    <dbReference type="NCBI Taxonomy" id="673954"/>
    <lineage>
        <taxon>Bacteria</taxon>
        <taxon>Bacillati</taxon>
        <taxon>Actinomycetota</taxon>
        <taxon>Actinomycetes</taxon>
        <taxon>Micrococcales</taxon>
        <taxon>Intrasporangiaceae</taxon>
        <taxon>Arsenicicoccus</taxon>
    </lineage>
</organism>
<evidence type="ECO:0000313" key="3">
    <source>
        <dbReference type="EMBL" id="GMA20907.1"/>
    </source>
</evidence>
<proteinExistence type="predicted"/>
<evidence type="ECO:0008006" key="5">
    <source>
        <dbReference type="Google" id="ProtNLM"/>
    </source>
</evidence>
<reference evidence="4" key="1">
    <citation type="journal article" date="2019" name="Int. J. Syst. Evol. Microbiol.">
        <title>The Global Catalogue of Microorganisms (GCM) 10K type strain sequencing project: providing services to taxonomists for standard genome sequencing and annotation.</title>
        <authorList>
            <consortium name="The Broad Institute Genomics Platform"/>
            <consortium name="The Broad Institute Genome Sequencing Center for Infectious Disease"/>
            <person name="Wu L."/>
            <person name="Ma J."/>
        </authorList>
    </citation>
    <scope>NUCLEOTIDE SEQUENCE [LARGE SCALE GENOMIC DNA]</scope>
    <source>
        <strain evidence="4">NBRC 105830</strain>
    </source>
</reference>
<dbReference type="SUPFAM" id="SSF52922">
    <property type="entry name" value="TK C-terminal domain-like"/>
    <property type="match status" value="1"/>
</dbReference>
<accession>A0ABQ6HRC2</accession>
<dbReference type="SUPFAM" id="SSF52518">
    <property type="entry name" value="Thiamin diphosphate-binding fold (THDP-binding)"/>
    <property type="match status" value="1"/>
</dbReference>
<feature type="domain" description="Transketolase C-terminal" evidence="2">
    <location>
        <begin position="107"/>
        <end position="211"/>
    </location>
</feature>
<keyword evidence="4" id="KW-1185">Reference proteome</keyword>
<feature type="domain" description="Transketolase-like pyrimidine-binding" evidence="1">
    <location>
        <begin position="3"/>
        <end position="87"/>
    </location>
</feature>
<evidence type="ECO:0000313" key="4">
    <source>
        <dbReference type="Proteomes" id="UP001157109"/>
    </source>
</evidence>